<reference evidence="6 7" key="1">
    <citation type="submission" date="2019-02" db="EMBL/GenBank/DDBJ databases">
        <title>Deep-cultivation of Planctomycetes and their phenomic and genomic characterization uncovers novel biology.</title>
        <authorList>
            <person name="Wiegand S."/>
            <person name="Jogler M."/>
            <person name="Boedeker C."/>
            <person name="Pinto D."/>
            <person name="Vollmers J."/>
            <person name="Rivas-Marin E."/>
            <person name="Kohn T."/>
            <person name="Peeters S.H."/>
            <person name="Heuer A."/>
            <person name="Rast P."/>
            <person name="Oberbeckmann S."/>
            <person name="Bunk B."/>
            <person name="Jeske O."/>
            <person name="Meyerdierks A."/>
            <person name="Storesund J.E."/>
            <person name="Kallscheuer N."/>
            <person name="Luecker S."/>
            <person name="Lage O.M."/>
            <person name="Pohl T."/>
            <person name="Merkel B.J."/>
            <person name="Hornburger P."/>
            <person name="Mueller R.-W."/>
            <person name="Bruemmer F."/>
            <person name="Labrenz M."/>
            <person name="Spormann A.M."/>
            <person name="Op den Camp H."/>
            <person name="Overmann J."/>
            <person name="Amann R."/>
            <person name="Jetten M.S.M."/>
            <person name="Mascher T."/>
            <person name="Medema M.H."/>
            <person name="Devos D.P."/>
            <person name="Kaster A.-K."/>
            <person name="Ovreas L."/>
            <person name="Rohde M."/>
            <person name="Galperin M.Y."/>
            <person name="Jogler C."/>
        </authorList>
    </citation>
    <scope>NUCLEOTIDE SEQUENCE [LARGE SCALE GENOMIC DNA]</scope>
    <source>
        <strain evidence="6 7">Pan161</strain>
    </source>
</reference>
<proteinExistence type="predicted"/>
<dbReference type="KEGG" id="gax:Pan161_36600"/>
<gene>
    <name evidence="6" type="ORF">Pan161_36600</name>
</gene>
<keyword evidence="3 4" id="KW-0408">Iron</keyword>
<sequence>MRIRSRIFSALSITVIAMLLSLSCSGELSAQSQSSVSHMMRLLKSGRIPASRQGTIIELICRKGNPEELGFIWEQIVNDKFQGEVKEKSLLALKEAFQNRKIKPSGSLADISKLIDAKPPVNQIAIELAGLWKVSGAADKLQQLALSAKTDEKLRTASIDALVSIGGPESIKAMQKLTEENSPADIRYLGAAALVTLDLKQAITAGIKIMASSKAGDPTPFIEAILDTQGAPDQLAAALSTQKVPEDVAKKQLRYMYSVGRSDKALSDALSKAAGMSGEDKKLTEEEFKQLLADVIAHGNAERGEQIFRRADLSCMKCHSVSKAGGEVGPDLSPIGASSPVDYLVRSILYPNQAVKEAYQTYVIVTIEGKIIRGIIVDRNEERVILKDANGKEIVIPVDDIDDEAEGGSLMPQGLTKFLTRDELIDLVKYLSVLGKPGPYAIRSKPTIQRWLAMREIPNLLLTNENPDEELFEEQVLRASTTAFVPQYAMVAGLLPFEELKSLSTDSKVLLQAELDVTEAGTVGIRINSAQDTSIWIDSQRLKSQTENELQLSKGVHKLTLLIDLANRSDQEGVQAEFFKPAGSKASFTVVGGK</sequence>
<evidence type="ECO:0000256" key="2">
    <source>
        <dbReference type="ARBA" id="ARBA00022723"/>
    </source>
</evidence>
<organism evidence="6 7">
    <name type="scientific">Gimesia algae</name>
    <dbReference type="NCBI Taxonomy" id="2527971"/>
    <lineage>
        <taxon>Bacteria</taxon>
        <taxon>Pseudomonadati</taxon>
        <taxon>Planctomycetota</taxon>
        <taxon>Planctomycetia</taxon>
        <taxon>Planctomycetales</taxon>
        <taxon>Planctomycetaceae</taxon>
        <taxon>Gimesia</taxon>
    </lineage>
</organism>
<dbReference type="PROSITE" id="PS51257">
    <property type="entry name" value="PROKAR_LIPOPROTEIN"/>
    <property type="match status" value="1"/>
</dbReference>
<evidence type="ECO:0000256" key="3">
    <source>
        <dbReference type="ARBA" id="ARBA00023004"/>
    </source>
</evidence>
<dbReference type="EMBL" id="CP036343">
    <property type="protein sequence ID" value="QDT91996.1"/>
    <property type="molecule type" value="Genomic_DNA"/>
</dbReference>
<evidence type="ECO:0000259" key="5">
    <source>
        <dbReference type="PROSITE" id="PS51007"/>
    </source>
</evidence>
<accession>A0A517VG46</accession>
<dbReference type="NCBIfam" id="TIGR02603">
    <property type="entry name" value="CxxCH_TIGR02603"/>
    <property type="match status" value="1"/>
</dbReference>
<evidence type="ECO:0000256" key="4">
    <source>
        <dbReference type="PROSITE-ProRule" id="PRU00433"/>
    </source>
</evidence>
<dbReference type="PROSITE" id="PS51007">
    <property type="entry name" value="CYTC"/>
    <property type="match status" value="1"/>
</dbReference>
<dbReference type="GO" id="GO:0020037">
    <property type="term" value="F:heme binding"/>
    <property type="evidence" value="ECO:0007669"/>
    <property type="project" value="InterPro"/>
</dbReference>
<dbReference type="Pfam" id="PF13646">
    <property type="entry name" value="HEAT_2"/>
    <property type="match status" value="1"/>
</dbReference>
<evidence type="ECO:0000313" key="7">
    <source>
        <dbReference type="Proteomes" id="UP000316855"/>
    </source>
</evidence>
<dbReference type="GO" id="GO:0046872">
    <property type="term" value="F:metal ion binding"/>
    <property type="evidence" value="ECO:0007669"/>
    <property type="project" value="UniProtKB-KW"/>
</dbReference>
<feature type="domain" description="Cytochrome c" evidence="5">
    <location>
        <begin position="299"/>
        <end position="435"/>
    </location>
</feature>
<keyword evidence="1 4" id="KW-0349">Heme</keyword>
<evidence type="ECO:0000256" key="1">
    <source>
        <dbReference type="ARBA" id="ARBA00022617"/>
    </source>
</evidence>
<dbReference type="PANTHER" id="PTHR33546">
    <property type="entry name" value="LARGE, MULTIFUNCTIONAL SECRETED PROTEIN-RELATED"/>
    <property type="match status" value="1"/>
</dbReference>
<dbReference type="OrthoDB" id="228131at2"/>
<dbReference type="InterPro" id="IPR036909">
    <property type="entry name" value="Cyt_c-like_dom_sf"/>
</dbReference>
<dbReference type="InterPro" id="IPR013427">
    <property type="entry name" value="Haem-bd_dom_put"/>
</dbReference>
<protein>
    <submittedName>
        <fullName evidence="6">Cytochrome c</fullName>
    </submittedName>
</protein>
<keyword evidence="7" id="KW-1185">Reference proteome</keyword>
<dbReference type="SUPFAM" id="SSF46626">
    <property type="entry name" value="Cytochrome c"/>
    <property type="match status" value="1"/>
</dbReference>
<name>A0A517VG46_9PLAN</name>
<dbReference type="GO" id="GO:0009055">
    <property type="term" value="F:electron transfer activity"/>
    <property type="evidence" value="ECO:0007669"/>
    <property type="project" value="InterPro"/>
</dbReference>
<dbReference type="Proteomes" id="UP000316855">
    <property type="component" value="Chromosome"/>
</dbReference>
<dbReference type="Gene3D" id="1.10.760.10">
    <property type="entry name" value="Cytochrome c-like domain"/>
    <property type="match status" value="1"/>
</dbReference>
<evidence type="ECO:0000313" key="6">
    <source>
        <dbReference type="EMBL" id="QDT91996.1"/>
    </source>
</evidence>
<dbReference type="AlphaFoldDB" id="A0A517VG46"/>
<keyword evidence="2 4" id="KW-0479">Metal-binding</keyword>
<dbReference type="PANTHER" id="PTHR33546:SF1">
    <property type="entry name" value="LARGE, MULTIFUNCTIONAL SECRETED PROTEIN"/>
    <property type="match status" value="1"/>
</dbReference>
<dbReference type="InterPro" id="IPR009056">
    <property type="entry name" value="Cyt_c-like_dom"/>
</dbReference>